<dbReference type="InterPro" id="IPR027417">
    <property type="entry name" value="P-loop_NTPase"/>
</dbReference>
<proteinExistence type="predicted"/>
<dbReference type="GO" id="GO:0031507">
    <property type="term" value="P:heterochromatin formation"/>
    <property type="evidence" value="ECO:0007669"/>
    <property type="project" value="InterPro"/>
</dbReference>
<dbReference type="InterPro" id="IPR016197">
    <property type="entry name" value="Chromo-like_dom_sf"/>
</dbReference>
<evidence type="ECO:0000313" key="13">
    <source>
        <dbReference type="Proteomes" id="UP001154282"/>
    </source>
</evidence>
<dbReference type="InterPro" id="IPR039322">
    <property type="entry name" value="MOM1"/>
</dbReference>
<evidence type="ECO:0008006" key="14">
    <source>
        <dbReference type="Google" id="ProtNLM"/>
    </source>
</evidence>
<keyword evidence="7" id="KW-0175">Coiled coil</keyword>
<keyword evidence="4" id="KW-0378">Hydrolase</keyword>
<dbReference type="InterPro" id="IPR019787">
    <property type="entry name" value="Znf_PHD-finger"/>
</dbReference>
<dbReference type="EMBL" id="CAMGYJ010000004">
    <property type="protein sequence ID" value="CAI0397915.1"/>
    <property type="molecule type" value="Genomic_DNA"/>
</dbReference>
<accession>A0AAV0IK45</accession>
<feature type="region of interest" description="Disordered" evidence="8">
    <location>
        <begin position="2466"/>
        <end position="2549"/>
    </location>
</feature>
<feature type="compositionally biased region" description="Polar residues" evidence="8">
    <location>
        <begin position="2145"/>
        <end position="2159"/>
    </location>
</feature>
<evidence type="ECO:0000256" key="5">
    <source>
        <dbReference type="ARBA" id="ARBA00022833"/>
    </source>
</evidence>
<feature type="compositionally biased region" description="Basic and acidic residues" evidence="8">
    <location>
        <begin position="42"/>
        <end position="52"/>
    </location>
</feature>
<dbReference type="InterPro" id="IPR001650">
    <property type="entry name" value="Helicase_C-like"/>
</dbReference>
<feature type="domain" description="Chromo" evidence="9">
    <location>
        <begin position="466"/>
        <end position="542"/>
    </location>
</feature>
<dbReference type="PANTHER" id="PTHR35116:SF2">
    <property type="entry name" value="ATP-DEPENDENT HELICASE FAMILY PROTEIN-RELATED"/>
    <property type="match status" value="1"/>
</dbReference>
<keyword evidence="5" id="KW-0862">Zinc</keyword>
<evidence type="ECO:0000313" key="12">
    <source>
        <dbReference type="EMBL" id="CAI0397915.1"/>
    </source>
</evidence>
<feature type="domain" description="Chromo" evidence="9">
    <location>
        <begin position="397"/>
        <end position="465"/>
    </location>
</feature>
<protein>
    <recommendedName>
        <fullName evidence="14">Helicase protein MOM1</fullName>
    </recommendedName>
</protein>
<evidence type="ECO:0000259" key="10">
    <source>
        <dbReference type="PROSITE" id="PS50016"/>
    </source>
</evidence>
<reference evidence="12" key="1">
    <citation type="submission" date="2022-08" db="EMBL/GenBank/DDBJ databases">
        <authorList>
            <person name="Gutierrez-Valencia J."/>
        </authorList>
    </citation>
    <scope>NUCLEOTIDE SEQUENCE</scope>
</reference>
<feature type="region of interest" description="Disordered" evidence="8">
    <location>
        <begin position="2127"/>
        <end position="2248"/>
    </location>
</feature>
<evidence type="ECO:0000259" key="9">
    <source>
        <dbReference type="PROSITE" id="PS50013"/>
    </source>
</evidence>
<dbReference type="InterPro" id="IPR019786">
    <property type="entry name" value="Zinc_finger_PHD-type_CS"/>
</dbReference>
<dbReference type="Proteomes" id="UP001154282">
    <property type="component" value="Unassembled WGS sequence"/>
</dbReference>
<dbReference type="Gene3D" id="3.40.50.300">
    <property type="entry name" value="P-loop containing nucleotide triphosphate hydrolases"/>
    <property type="match status" value="1"/>
</dbReference>
<keyword evidence="3 6" id="KW-0863">Zinc-finger</keyword>
<name>A0AAV0IK45_9ROSI</name>
<sequence>MAIETRTGRGSKVEESSSPKRTPNSKASAIPGSATPSASGLRRSERSSKKDTIPSPPSTRKSGRLQKQSPTPPTRGKKKIGATVKKNTLSPLRCSARSKKQSSPSSSVSKNSTSSLSSLAIPKKEKSMVQLTLESKEVSSCEGELSKARHRLSSSAYKAFFKKQRKAAVQRKVPVEVDSESIPTPEAITEQLNDVSERCEHLEPGDTILAETITVDNNSLSKRKRNEVNLDAAHDMVSNKDASIFLPVAVALQDHSQENCVLDTCAMEVKRQRVDNDGKEQELCSLNKQSNEEGTSVPEENGGKEACPITTQGASEPCSDKLQDVPIVIGLKVDSGQNVCHACKRGGKLLCCDGKGCEKSYHLCCVHPPFLDVPLGIWHCAACTKKKVESGVHAVAVGVESIWESREVELPDLNGLLKKKEFFVKYKGLAHVHNQWVPETQLLSEAPSLVANFYQKNKVRWRKEWATPHRLLGKRPVALPKQKRGDTEALSCHHEWLVKWCGLDYEHVTWELESASFMNTVEVQSLMRDYEARHEKANTDHSSSEMNKKVATAEGSLANVACLPAGLPTGLDCNHLDVVNNLRDYWLKGTNAVIVDDQERIVKVISFILSLASTVSLPFLIITTPSALDSWDEDFTRFAGCIYTVVYNGKKDVRRRIRSLEFGEGGCVMFQVLITTLEVVMEDLNDLRSNKWEAVIVDEYQRSKIHMQSEQIKALMTEMRILLVNCELKDCILGEHLLSLLASTSASVISEPASNSSPKSVNVKEKLSKYIANSCKSDCKSDSSRFVEYWVPVEISSMQLEQYCATLLLKSLFLSASSKTDNVGALRDVLVATRKCCDHPNLMVDIPPPPPPAVDALDFGIKASGKLQLLDTMLIEIRNRGLRVLILFQSIGDSAKVKIGDILDDMVRQRFGENSYERVDGNVQSSRKYTALQNFNNEKQRFVFLLETRACASSIKLTSVDVVIIFGSEWSPANDIKNLQKITLDSQCEQIMTFRLYSCFTVEEKVLMLAREEKTRDTKFPNINRTTSHLLLKWGASYLFRKLHEFHSRDDQSFSNNSLSESSHSKDVVDNFFAILAKKEYDASNYLILKVKQIHGNYICNSLLPGEKVLQCTNEEPTHLFWKNLLGGKEPQWKYLSHPSQRSRKRGHYPDVTKIVEADFDAVKKRKKTASCAEPNSSKPVTMEGNIGRKSEGSSGASLPTTIYGLGSVRSACNLSEEQESNTDKFNVDAAVHNSQNSLHCNLKPKIERLCEVLQLPDDIKSVVESFLEYVINNHNISQESEAILQAFQIALCWTAASMRKYKIDHKESLLLAKERLNFECKKEEADYRYSMLRCLKKVFLYRTENLKIPSSAESSQLLSKCVYDDHTSSSRSISSDPHKQKDGVQLQTASQEFIRSSVLQQSLGLAHQDLSRSIKDINKKCDKLMRKLLEQQAKEKEEFLRKYKDDKAELERKQKTDAAVIRCHSHGSMRADKLKSLEAEYAKKFVELEKKRVACLNNLEAMQSATRKKLEERKVKWVEGVEAWAKEELMPRLPPNETGQTPGMAVSFNVHPKEFPGVRGMSDIQRPSNICEVVNLSDDEEEITQLVESAVEVIPEPALTRHVEIAPGGVTPGMSASCGARVVEQEGGILSAASERLMADQLKDNSSPQLQVEQSNVNGREKAGVGATNLSHTAGVHLQRELVKEVPGSAKSNLVESERLVADQILKDNSSQLQAEESDANGREKAGVVAANLSHTAGVQGELVSEVLERANNSLVVESERLVADQLLKDISSPQHQAEESDVNGREKGGVEATNLSHTAGAHLQGELVSEVPERADCSLVVDNAHRDTEDGNITRIEKSKGSVEHHGSMMPAEVPNVCSEDVHVDTTVAFDESIDKLRLCVVESSPGIMVEQRDRVSPVVPDTAATNASNVGDLPRVINGASTNILDSYQNDGSRMQDIAASTPANRDARVELSGENLPPLTMLTETCSAGDSLKDASSGEVNQQESMRVSNMSVEVANGSSTLHGKDTTEAHNSNQQQPCDMVDSLCAAAEGEVRQPDAGVHETTVATEVMVGVGVSPGEINDVISAEILDNQNDEVIVGDIAARITTSQDDNSQETLLTNSASVHDGVIPGVPDTDTRDLMNVGDSCRENNGSSAGGGQECVSSEEGTAVGQQDRTVIPPVLGTASTERMDLGNSPRENGHVSTELDNETVGILVQDVSASTSNRDDGSEKSPLTNSTSVPPIPETVSAERMDGGDSCGENGHVSTQHENEAVGILVQNVPGSTSNRDDCSEEMLLTNSTSIQQPEAASAQVSQFLNQPVQNEAALQPAASTRTNVSETLPAAPSTSAIGARILQATPVYRVPLPLGHDPLQNELDRIRRESDHIANVHEKEKMQLKSDCEKEIEEVVAQIRNKYEVKMKEKEKEFELSKRELDANHNKILMNKILAEAFRSKCMDIRACNSPGVLQDAAATFMQQFRQMASLPPQGYSGPRSSASPSSRPLPPPGVLTGDSRQTASALPSPSSTTTSRAQAVFHHSTSQPLSSSQFRPPTINSMSSPATTGTATNHLHIDSQNRAPAPHLQALRPTAASMAPPVTTNIPHGMMQLPNQRVSTVLPSLTVLPQHPHQPEAATNPVQQNNDVVCLSDDD</sequence>
<feature type="compositionally biased region" description="Low complexity" evidence="8">
    <location>
        <begin position="2498"/>
        <end position="2516"/>
    </location>
</feature>
<feature type="coiled-coil region" evidence="7">
    <location>
        <begin position="2370"/>
        <end position="2416"/>
    </location>
</feature>
<dbReference type="Pfam" id="PF00271">
    <property type="entry name" value="Helicase_C"/>
    <property type="match status" value="1"/>
</dbReference>
<comment type="caution">
    <text evidence="12">The sequence shown here is derived from an EMBL/GenBank/DDBJ whole genome shotgun (WGS) entry which is preliminary data.</text>
</comment>
<dbReference type="InterPro" id="IPR013083">
    <property type="entry name" value="Znf_RING/FYVE/PHD"/>
</dbReference>
<keyword evidence="1" id="KW-0479">Metal-binding</keyword>
<feature type="coiled-coil region" evidence="7">
    <location>
        <begin position="1408"/>
        <end position="1457"/>
    </location>
</feature>
<dbReference type="SUPFAM" id="SSF57903">
    <property type="entry name" value="FYVE/PHD zinc finger"/>
    <property type="match status" value="1"/>
</dbReference>
<evidence type="ECO:0000256" key="8">
    <source>
        <dbReference type="SAM" id="MobiDB-lite"/>
    </source>
</evidence>
<dbReference type="SMART" id="SM00298">
    <property type="entry name" value="CHROMO"/>
    <property type="match status" value="2"/>
</dbReference>
<dbReference type="PROSITE" id="PS51194">
    <property type="entry name" value="HELICASE_CTER"/>
    <property type="match status" value="1"/>
</dbReference>
<dbReference type="InterPro" id="IPR000953">
    <property type="entry name" value="Chromo/chromo_shadow_dom"/>
</dbReference>
<feature type="region of interest" description="Disordered" evidence="8">
    <location>
        <begin position="1"/>
        <end position="124"/>
    </location>
</feature>
<dbReference type="Gene3D" id="2.40.50.40">
    <property type="match status" value="2"/>
</dbReference>
<feature type="domain" description="Helicase C-terminal" evidence="11">
    <location>
        <begin position="869"/>
        <end position="1031"/>
    </location>
</feature>
<evidence type="ECO:0000256" key="4">
    <source>
        <dbReference type="ARBA" id="ARBA00022801"/>
    </source>
</evidence>
<feature type="compositionally biased region" description="Low complexity" evidence="8">
    <location>
        <begin position="101"/>
        <end position="118"/>
    </location>
</feature>
<organism evidence="12 13">
    <name type="scientific">Linum tenue</name>
    <dbReference type="NCBI Taxonomy" id="586396"/>
    <lineage>
        <taxon>Eukaryota</taxon>
        <taxon>Viridiplantae</taxon>
        <taxon>Streptophyta</taxon>
        <taxon>Embryophyta</taxon>
        <taxon>Tracheophyta</taxon>
        <taxon>Spermatophyta</taxon>
        <taxon>Magnoliopsida</taxon>
        <taxon>eudicotyledons</taxon>
        <taxon>Gunneridae</taxon>
        <taxon>Pentapetalae</taxon>
        <taxon>rosids</taxon>
        <taxon>fabids</taxon>
        <taxon>Malpighiales</taxon>
        <taxon>Linaceae</taxon>
        <taxon>Linum</taxon>
    </lineage>
</organism>
<dbReference type="InterPro" id="IPR056882">
    <property type="entry name" value="MOM1_dom"/>
</dbReference>
<dbReference type="SMART" id="SM00249">
    <property type="entry name" value="PHD"/>
    <property type="match status" value="1"/>
</dbReference>
<dbReference type="PANTHER" id="PTHR35116">
    <property type="entry name" value="HELICASE PROTEIN MOM1"/>
    <property type="match status" value="1"/>
</dbReference>
<dbReference type="GO" id="GO:0016787">
    <property type="term" value="F:hydrolase activity"/>
    <property type="evidence" value="ECO:0007669"/>
    <property type="project" value="UniProtKB-KW"/>
</dbReference>
<dbReference type="GO" id="GO:0008270">
    <property type="term" value="F:zinc ion binding"/>
    <property type="evidence" value="ECO:0007669"/>
    <property type="project" value="UniProtKB-KW"/>
</dbReference>
<dbReference type="SUPFAM" id="SSF52540">
    <property type="entry name" value="P-loop containing nucleoside triphosphate hydrolases"/>
    <property type="match status" value="2"/>
</dbReference>
<dbReference type="InterPro" id="IPR011011">
    <property type="entry name" value="Znf_FYVE_PHD"/>
</dbReference>
<evidence type="ECO:0000256" key="3">
    <source>
        <dbReference type="ARBA" id="ARBA00022771"/>
    </source>
</evidence>
<dbReference type="Gene3D" id="6.10.250.1310">
    <property type="match status" value="1"/>
</dbReference>
<evidence type="ECO:0000256" key="7">
    <source>
        <dbReference type="SAM" id="Coils"/>
    </source>
</evidence>
<dbReference type="InterPro" id="IPR001965">
    <property type="entry name" value="Znf_PHD"/>
</dbReference>
<feature type="compositionally biased region" description="Polar residues" evidence="8">
    <location>
        <begin position="2520"/>
        <end position="2549"/>
    </location>
</feature>
<dbReference type="CDD" id="cd18793">
    <property type="entry name" value="SF2_C_SNF"/>
    <property type="match status" value="1"/>
</dbReference>
<dbReference type="InterPro" id="IPR000330">
    <property type="entry name" value="SNF2_N"/>
</dbReference>
<keyword evidence="13" id="KW-1185">Reference proteome</keyword>
<evidence type="ECO:0000256" key="1">
    <source>
        <dbReference type="ARBA" id="ARBA00022723"/>
    </source>
</evidence>
<evidence type="ECO:0000256" key="6">
    <source>
        <dbReference type="PROSITE-ProRule" id="PRU00146"/>
    </source>
</evidence>
<dbReference type="PROSITE" id="PS01359">
    <property type="entry name" value="ZF_PHD_1"/>
    <property type="match status" value="1"/>
</dbReference>
<dbReference type="Gene3D" id="3.40.50.10810">
    <property type="entry name" value="Tandem AAA-ATPase domain"/>
    <property type="match status" value="1"/>
</dbReference>
<feature type="region of interest" description="Disordered" evidence="8">
    <location>
        <begin position="1169"/>
        <end position="1196"/>
    </location>
</feature>
<evidence type="ECO:0000256" key="2">
    <source>
        <dbReference type="ARBA" id="ARBA00022737"/>
    </source>
</evidence>
<dbReference type="Pfam" id="PF25029">
    <property type="entry name" value="MOM1"/>
    <property type="match status" value="1"/>
</dbReference>
<dbReference type="InterPro" id="IPR049730">
    <property type="entry name" value="SNF2/RAD54-like_C"/>
</dbReference>
<gene>
    <name evidence="12" type="ORF">LITE_LOCUS9717</name>
</gene>
<dbReference type="InterPro" id="IPR038718">
    <property type="entry name" value="SNF2-like_sf"/>
</dbReference>
<feature type="compositionally biased region" description="Low complexity" evidence="8">
    <location>
        <begin position="2473"/>
        <end position="2483"/>
    </location>
</feature>
<dbReference type="PROSITE" id="PS50016">
    <property type="entry name" value="ZF_PHD_2"/>
    <property type="match status" value="1"/>
</dbReference>
<dbReference type="Gene3D" id="3.30.40.10">
    <property type="entry name" value="Zinc/RING finger domain, C3HC4 (zinc finger)"/>
    <property type="match status" value="1"/>
</dbReference>
<dbReference type="Pfam" id="PF00176">
    <property type="entry name" value="SNF2-rel_dom"/>
    <property type="match status" value="1"/>
</dbReference>
<dbReference type="SUPFAM" id="SSF54160">
    <property type="entry name" value="Chromo domain-like"/>
    <property type="match status" value="2"/>
</dbReference>
<evidence type="ECO:0000259" key="11">
    <source>
        <dbReference type="PROSITE" id="PS51194"/>
    </source>
</evidence>
<dbReference type="PROSITE" id="PS50013">
    <property type="entry name" value="CHROMO_2"/>
    <property type="match status" value="2"/>
</dbReference>
<dbReference type="GO" id="GO:0005524">
    <property type="term" value="F:ATP binding"/>
    <property type="evidence" value="ECO:0007669"/>
    <property type="project" value="InterPro"/>
</dbReference>
<keyword evidence="2" id="KW-0677">Repeat</keyword>
<feature type="domain" description="PHD-type" evidence="10">
    <location>
        <begin position="337"/>
        <end position="386"/>
    </location>
</feature>